<evidence type="ECO:0000256" key="2">
    <source>
        <dbReference type="ARBA" id="ARBA00010199"/>
    </source>
</evidence>
<dbReference type="CDD" id="cd13136">
    <property type="entry name" value="MATE_DinF_like"/>
    <property type="match status" value="1"/>
</dbReference>
<feature type="transmembrane region" description="Helical" evidence="7">
    <location>
        <begin position="197"/>
        <end position="221"/>
    </location>
</feature>
<evidence type="ECO:0000313" key="9">
    <source>
        <dbReference type="Proteomes" id="UP000185639"/>
    </source>
</evidence>
<keyword evidence="4 7" id="KW-0812">Transmembrane</keyword>
<protein>
    <submittedName>
        <fullName evidence="8">Multidrug resistance protein, MATE family</fullName>
    </submittedName>
</protein>
<proteinExistence type="inferred from homology"/>
<keyword evidence="9" id="KW-1185">Reference proteome</keyword>
<comment type="subcellular location">
    <subcellularLocation>
        <location evidence="1">Membrane</location>
        <topology evidence="1">Multi-pass membrane protein</topology>
    </subcellularLocation>
</comment>
<evidence type="ECO:0000256" key="5">
    <source>
        <dbReference type="ARBA" id="ARBA00022989"/>
    </source>
</evidence>
<feature type="transmembrane region" description="Helical" evidence="7">
    <location>
        <begin position="146"/>
        <end position="164"/>
    </location>
</feature>
<dbReference type="NCBIfam" id="TIGR00797">
    <property type="entry name" value="matE"/>
    <property type="match status" value="1"/>
</dbReference>
<gene>
    <name evidence="8" type="ORF">SAMN05421686_11056</name>
</gene>
<dbReference type="STRING" id="484498.SAMN05421686_11056"/>
<sequence length="454" mass="48956">MTSGASVAGQTTSLPAANQRTVWALAWPIILSNITVPMLGLVDTAILGHLDDVQPLAAVAIGAQIFTLLLWSFGFLRMGTTSVTAHAVGQKGIDNSLPLLQQAIWLAIPVSIFCIIAAQILTPLLLPLFGDDPTLHALTADYLTTRFWGIPVTLLQYCLIGWFIGRGETRIPMLMLITANLLNAGLDYYFVWHLHMGATGVALGTVLADVGALTIALIAALQRDLTLRLPLPDRAILKRMIVINRDLFIRTLTLLIVFASFAALGAAQSTEVLAANAVLISLLLLISNALDGFAHAAESLVGRFLGAAQPQQMRRAIQLTGINSLIAAFILVGLFVLAGDHLFRLLTDNEDMLPRLQEMHLWLWLLPLSGVASYWLDGVMVGAQATASMRNSMLAAAALVFFPIALLPGQLAAWSANGEVSANTLLWLAFHLFLLARAAFLIPAIRRIVQTTQK</sequence>
<feature type="transmembrane region" description="Helical" evidence="7">
    <location>
        <begin position="54"/>
        <end position="76"/>
    </location>
</feature>
<dbReference type="OrthoDB" id="9789527at2"/>
<organism evidence="8 9">
    <name type="scientific">Thalassolituus maritimus</name>
    <dbReference type="NCBI Taxonomy" id="484498"/>
    <lineage>
        <taxon>Bacteria</taxon>
        <taxon>Pseudomonadati</taxon>
        <taxon>Pseudomonadota</taxon>
        <taxon>Gammaproteobacteria</taxon>
        <taxon>Oceanospirillales</taxon>
        <taxon>Oceanospirillaceae</taxon>
        <taxon>Thalassolituus</taxon>
    </lineage>
</organism>
<keyword evidence="6 7" id="KW-0472">Membrane</keyword>
<keyword evidence="3" id="KW-0813">Transport</keyword>
<dbReference type="PANTHER" id="PTHR43298:SF2">
    <property type="entry name" value="FMN_FAD EXPORTER YEEO-RELATED"/>
    <property type="match status" value="1"/>
</dbReference>
<evidence type="ECO:0000256" key="4">
    <source>
        <dbReference type="ARBA" id="ARBA00022692"/>
    </source>
</evidence>
<evidence type="ECO:0000256" key="3">
    <source>
        <dbReference type="ARBA" id="ARBA00022448"/>
    </source>
</evidence>
<dbReference type="AlphaFoldDB" id="A0A1N7PL07"/>
<dbReference type="EMBL" id="FTOH01000010">
    <property type="protein sequence ID" value="SIT11271.1"/>
    <property type="molecule type" value="Genomic_DNA"/>
</dbReference>
<feature type="transmembrane region" description="Helical" evidence="7">
    <location>
        <begin position="393"/>
        <end position="413"/>
    </location>
</feature>
<dbReference type="InterPro" id="IPR044644">
    <property type="entry name" value="DinF-like"/>
</dbReference>
<name>A0A1N7PL07_9GAMM</name>
<comment type="similarity">
    <text evidence="2">Belongs to the multi antimicrobial extrusion (MATE) (TC 2.A.66.1) family.</text>
</comment>
<evidence type="ECO:0000313" key="8">
    <source>
        <dbReference type="EMBL" id="SIT11271.1"/>
    </source>
</evidence>
<feature type="transmembrane region" description="Helical" evidence="7">
    <location>
        <begin position="425"/>
        <end position="445"/>
    </location>
</feature>
<dbReference type="Proteomes" id="UP000185639">
    <property type="component" value="Unassembled WGS sequence"/>
</dbReference>
<feature type="transmembrane region" description="Helical" evidence="7">
    <location>
        <begin position="21"/>
        <end position="42"/>
    </location>
</feature>
<feature type="transmembrane region" description="Helical" evidence="7">
    <location>
        <begin position="273"/>
        <end position="295"/>
    </location>
</feature>
<evidence type="ECO:0000256" key="1">
    <source>
        <dbReference type="ARBA" id="ARBA00004141"/>
    </source>
</evidence>
<accession>A0A1N7PL07</accession>
<feature type="transmembrane region" description="Helical" evidence="7">
    <location>
        <begin position="316"/>
        <end position="339"/>
    </location>
</feature>
<feature type="transmembrane region" description="Helical" evidence="7">
    <location>
        <begin position="103"/>
        <end position="126"/>
    </location>
</feature>
<dbReference type="GO" id="GO:0005886">
    <property type="term" value="C:plasma membrane"/>
    <property type="evidence" value="ECO:0007669"/>
    <property type="project" value="TreeGrafter"/>
</dbReference>
<dbReference type="GO" id="GO:0042910">
    <property type="term" value="F:xenobiotic transmembrane transporter activity"/>
    <property type="evidence" value="ECO:0007669"/>
    <property type="project" value="InterPro"/>
</dbReference>
<feature type="transmembrane region" description="Helical" evidence="7">
    <location>
        <begin position="247"/>
        <end position="267"/>
    </location>
</feature>
<dbReference type="Pfam" id="PF01554">
    <property type="entry name" value="MatE"/>
    <property type="match status" value="2"/>
</dbReference>
<dbReference type="GO" id="GO:0015297">
    <property type="term" value="F:antiporter activity"/>
    <property type="evidence" value="ECO:0007669"/>
    <property type="project" value="InterPro"/>
</dbReference>
<evidence type="ECO:0000256" key="6">
    <source>
        <dbReference type="ARBA" id="ARBA00023136"/>
    </source>
</evidence>
<reference evidence="9" key="1">
    <citation type="submission" date="2017-01" db="EMBL/GenBank/DDBJ databases">
        <authorList>
            <person name="Varghese N."/>
            <person name="Submissions S."/>
        </authorList>
    </citation>
    <scope>NUCLEOTIDE SEQUENCE [LARGE SCALE GENOMIC DNA]</scope>
    <source>
        <strain evidence="9">DSM 24913</strain>
    </source>
</reference>
<keyword evidence="5 7" id="KW-1133">Transmembrane helix</keyword>
<dbReference type="InterPro" id="IPR002528">
    <property type="entry name" value="MATE_fam"/>
</dbReference>
<feature type="transmembrane region" description="Helical" evidence="7">
    <location>
        <begin position="359"/>
        <end position="381"/>
    </location>
</feature>
<dbReference type="InterPro" id="IPR050222">
    <property type="entry name" value="MATE_MdtK"/>
</dbReference>
<dbReference type="RefSeq" id="WP_076517331.1">
    <property type="nucleotide sequence ID" value="NZ_FTOH01000010.1"/>
</dbReference>
<evidence type="ECO:0000256" key="7">
    <source>
        <dbReference type="SAM" id="Phobius"/>
    </source>
</evidence>
<dbReference type="PANTHER" id="PTHR43298">
    <property type="entry name" value="MULTIDRUG RESISTANCE PROTEIN NORM-RELATED"/>
    <property type="match status" value="1"/>
</dbReference>
<feature type="transmembrane region" description="Helical" evidence="7">
    <location>
        <begin position="171"/>
        <end position="191"/>
    </location>
</feature>